<accession>A0AAE1QTB7</accession>
<proteinExistence type="predicted"/>
<sequence length="65" mass="7071">MAKWQNGSVCDPLCVAALMEEERELNSLSSRTPPDSPPQNQGKVTPLVVFAASIYCLLSDSISKF</sequence>
<dbReference type="Proteomes" id="UP001291623">
    <property type="component" value="Unassembled WGS sequence"/>
</dbReference>
<reference evidence="1" key="1">
    <citation type="submission" date="2023-12" db="EMBL/GenBank/DDBJ databases">
        <title>Genome assembly of Anisodus tanguticus.</title>
        <authorList>
            <person name="Wang Y.-J."/>
        </authorList>
    </citation>
    <scope>NUCLEOTIDE SEQUENCE</scope>
    <source>
        <strain evidence="1">KB-2021</strain>
        <tissue evidence="1">Leaf</tissue>
    </source>
</reference>
<keyword evidence="2" id="KW-1185">Reference proteome</keyword>
<organism evidence="1 2">
    <name type="scientific">Anisodus tanguticus</name>
    <dbReference type="NCBI Taxonomy" id="243964"/>
    <lineage>
        <taxon>Eukaryota</taxon>
        <taxon>Viridiplantae</taxon>
        <taxon>Streptophyta</taxon>
        <taxon>Embryophyta</taxon>
        <taxon>Tracheophyta</taxon>
        <taxon>Spermatophyta</taxon>
        <taxon>Magnoliopsida</taxon>
        <taxon>eudicotyledons</taxon>
        <taxon>Gunneridae</taxon>
        <taxon>Pentapetalae</taxon>
        <taxon>asterids</taxon>
        <taxon>lamiids</taxon>
        <taxon>Solanales</taxon>
        <taxon>Solanaceae</taxon>
        <taxon>Solanoideae</taxon>
        <taxon>Hyoscyameae</taxon>
        <taxon>Anisodus</taxon>
    </lineage>
</organism>
<evidence type="ECO:0000313" key="2">
    <source>
        <dbReference type="Proteomes" id="UP001291623"/>
    </source>
</evidence>
<protein>
    <submittedName>
        <fullName evidence="1">Uncharacterized protein</fullName>
    </submittedName>
</protein>
<dbReference type="EMBL" id="JAVYJV010000024">
    <property type="protein sequence ID" value="KAK4337902.1"/>
    <property type="molecule type" value="Genomic_DNA"/>
</dbReference>
<dbReference type="AlphaFoldDB" id="A0AAE1QTB7"/>
<gene>
    <name evidence="1" type="ORF">RND71_042389</name>
</gene>
<comment type="caution">
    <text evidence="1">The sequence shown here is derived from an EMBL/GenBank/DDBJ whole genome shotgun (WGS) entry which is preliminary data.</text>
</comment>
<evidence type="ECO:0000313" key="1">
    <source>
        <dbReference type="EMBL" id="KAK4337902.1"/>
    </source>
</evidence>
<name>A0AAE1QTB7_9SOLA</name>